<dbReference type="InterPro" id="IPR039556">
    <property type="entry name" value="ICL/PEPM"/>
</dbReference>
<dbReference type="GO" id="GO:0016829">
    <property type="term" value="F:lyase activity"/>
    <property type="evidence" value="ECO:0007669"/>
    <property type="project" value="UniProtKB-KW"/>
</dbReference>
<evidence type="ECO:0000313" key="1">
    <source>
        <dbReference type="EMBL" id="TNB92165.1"/>
    </source>
</evidence>
<keyword evidence="1" id="KW-0456">Lyase</keyword>
<dbReference type="Proteomes" id="UP000309400">
    <property type="component" value="Unassembled WGS sequence"/>
</dbReference>
<dbReference type="CDD" id="cd00377">
    <property type="entry name" value="ICL_PEPM"/>
    <property type="match status" value="1"/>
</dbReference>
<sequence>MNDMLMKSKIFNDYHHDSSILILPNAWDVMSAKVYEDLNYRAIGTTSAGIAASLGYSDGEQLPFESMLKVIEKITQSVNIPVSADIESGYGETIDEVLENVRKIIASGVVGINLEDSKKNHIYSLYDTAYQQKKIESIKNVSISEGVPLFINARTDAYILNNNRVAETMKRAQAYKDAGADGIFIPGLVQKEHIHMFTKKINLPLNVLIHDSTPSIPDLECLNVSRISFGSGAYRATISTLRKLASEVITKGQYEIMTNEVISYENMMGFLHKN</sequence>
<dbReference type="Gene3D" id="3.20.20.60">
    <property type="entry name" value="Phosphoenolpyruvate-binding domains"/>
    <property type="match status" value="1"/>
</dbReference>
<accession>A0ABD7R8J8</accession>
<comment type="caution">
    <text evidence="1">The sequence shown here is derived from an EMBL/GenBank/DDBJ whole genome shotgun (WGS) entry which is preliminary data.</text>
</comment>
<protein>
    <submittedName>
        <fullName evidence="1">Isocitrate lyase/phosphoenolpyruvate mutase family protein</fullName>
    </submittedName>
</protein>
<proteinExistence type="predicted"/>
<gene>
    <name evidence="1" type="ORF">FHG65_27655</name>
</gene>
<dbReference type="InterPro" id="IPR015813">
    <property type="entry name" value="Pyrv/PenolPyrv_kinase-like_dom"/>
</dbReference>
<dbReference type="RefSeq" id="WP_073542136.1">
    <property type="nucleotide sequence ID" value="NZ_CP137767.1"/>
</dbReference>
<dbReference type="EMBL" id="VDDR01000023">
    <property type="protein sequence ID" value="TNB92165.1"/>
    <property type="molecule type" value="Genomic_DNA"/>
</dbReference>
<dbReference type="Pfam" id="PF13714">
    <property type="entry name" value="PEP_mutase"/>
    <property type="match status" value="1"/>
</dbReference>
<dbReference type="InterPro" id="IPR040442">
    <property type="entry name" value="Pyrv_kinase-like_dom_sf"/>
</dbReference>
<dbReference type="PANTHER" id="PTHR42905:SF16">
    <property type="entry name" value="CARBOXYPHOSPHONOENOLPYRUVATE PHOSPHONOMUTASE-LIKE PROTEIN (AFU_ORTHOLOGUE AFUA_5G07230)"/>
    <property type="match status" value="1"/>
</dbReference>
<dbReference type="AlphaFoldDB" id="A0ABD7R8J8"/>
<dbReference type="SUPFAM" id="SSF51621">
    <property type="entry name" value="Phosphoenolpyruvate/pyruvate domain"/>
    <property type="match status" value="1"/>
</dbReference>
<evidence type="ECO:0000313" key="2">
    <source>
        <dbReference type="Proteomes" id="UP000309400"/>
    </source>
</evidence>
<organism evidence="1 2">
    <name type="scientific">Bacillus cereus</name>
    <dbReference type="NCBI Taxonomy" id="1396"/>
    <lineage>
        <taxon>Bacteria</taxon>
        <taxon>Bacillati</taxon>
        <taxon>Bacillota</taxon>
        <taxon>Bacilli</taxon>
        <taxon>Bacillales</taxon>
        <taxon>Bacillaceae</taxon>
        <taxon>Bacillus</taxon>
        <taxon>Bacillus cereus group</taxon>
    </lineage>
</organism>
<name>A0ABD7R8J8_BACCE</name>
<reference evidence="1 2" key="1">
    <citation type="submission" date="2019-06" db="EMBL/GenBank/DDBJ databases">
        <title>Biocontrol Bacillus strains from Vietnam.</title>
        <authorList>
            <person name="Borriss R."/>
            <person name="Lasch P."/>
            <person name="Thanh Tam L.T."/>
        </authorList>
    </citation>
    <scope>NUCLEOTIDE SEQUENCE [LARGE SCALE GENOMIC DNA]</scope>
    <source>
        <strain evidence="1 2">A8</strain>
    </source>
</reference>
<dbReference type="PANTHER" id="PTHR42905">
    <property type="entry name" value="PHOSPHOENOLPYRUVATE CARBOXYLASE"/>
    <property type="match status" value="1"/>
</dbReference>